<keyword evidence="1" id="KW-0812">Transmembrane</keyword>
<dbReference type="RefSeq" id="WP_146356109.1">
    <property type="nucleotide sequence ID" value="NZ_VOBR01000020.1"/>
</dbReference>
<feature type="transmembrane region" description="Helical" evidence="1">
    <location>
        <begin position="193"/>
        <end position="211"/>
    </location>
</feature>
<dbReference type="AlphaFoldDB" id="A0A563EP05"/>
<keyword evidence="1" id="KW-0472">Membrane</keyword>
<evidence type="ECO:0000313" key="3">
    <source>
        <dbReference type="Proteomes" id="UP000316639"/>
    </source>
</evidence>
<name>A0A563EP05_9PSEU</name>
<feature type="transmembrane region" description="Helical" evidence="1">
    <location>
        <begin position="140"/>
        <end position="157"/>
    </location>
</feature>
<reference evidence="2 3" key="1">
    <citation type="submission" date="2019-07" db="EMBL/GenBank/DDBJ databases">
        <title>Lentzea xizangensis sp. nov., isolated from Qinghai-Tibetan Plateau Soils.</title>
        <authorList>
            <person name="Huang J."/>
        </authorList>
    </citation>
    <scope>NUCLEOTIDE SEQUENCE [LARGE SCALE GENOMIC DNA]</scope>
    <source>
        <strain evidence="2 3">FXJ1.1311</strain>
    </source>
</reference>
<keyword evidence="3" id="KW-1185">Reference proteome</keyword>
<keyword evidence="1" id="KW-1133">Transmembrane helix</keyword>
<proteinExistence type="predicted"/>
<accession>A0A563EP05</accession>
<sequence length="245" mass="26528">MNQLERRYRWLLRTLPRWYRADREDEMVGIFLAGRTDELDLEHGWPGWMETWAVLALACRVRMGASGGLARAVALGDVVRSVALVGAVAGVAMLGGGVVQSVLLAVDDDLTTTRSWLGLAFEVVPLVAFALLLRGRYGWAKVLTGLVLVPGVLTLVSEPNWPLVWFLAPWWLGFLLLCLGFHREAAAPSVMRWWSAAGVAFVAGALSVVVVGTLETYLITIGMVVVSVVVLAARTVTMGSRGAQA</sequence>
<organism evidence="2 3">
    <name type="scientific">Lentzea tibetensis</name>
    <dbReference type="NCBI Taxonomy" id="2591470"/>
    <lineage>
        <taxon>Bacteria</taxon>
        <taxon>Bacillati</taxon>
        <taxon>Actinomycetota</taxon>
        <taxon>Actinomycetes</taxon>
        <taxon>Pseudonocardiales</taxon>
        <taxon>Pseudonocardiaceae</taxon>
        <taxon>Lentzea</taxon>
    </lineage>
</organism>
<feature type="transmembrane region" description="Helical" evidence="1">
    <location>
        <begin position="115"/>
        <end position="133"/>
    </location>
</feature>
<feature type="transmembrane region" description="Helical" evidence="1">
    <location>
        <begin position="163"/>
        <end position="181"/>
    </location>
</feature>
<protein>
    <submittedName>
        <fullName evidence="2">Uncharacterized protein</fullName>
    </submittedName>
</protein>
<comment type="caution">
    <text evidence="2">The sequence shown here is derived from an EMBL/GenBank/DDBJ whole genome shotgun (WGS) entry which is preliminary data.</text>
</comment>
<evidence type="ECO:0000313" key="2">
    <source>
        <dbReference type="EMBL" id="TWP48413.1"/>
    </source>
</evidence>
<feature type="transmembrane region" description="Helical" evidence="1">
    <location>
        <begin position="217"/>
        <end position="236"/>
    </location>
</feature>
<evidence type="ECO:0000256" key="1">
    <source>
        <dbReference type="SAM" id="Phobius"/>
    </source>
</evidence>
<gene>
    <name evidence="2" type="ORF">FKR81_27840</name>
</gene>
<dbReference type="Proteomes" id="UP000316639">
    <property type="component" value="Unassembled WGS sequence"/>
</dbReference>
<dbReference type="OrthoDB" id="5198790at2"/>
<feature type="transmembrane region" description="Helical" evidence="1">
    <location>
        <begin position="81"/>
        <end position="103"/>
    </location>
</feature>
<dbReference type="EMBL" id="VOBR01000020">
    <property type="protein sequence ID" value="TWP48413.1"/>
    <property type="molecule type" value="Genomic_DNA"/>
</dbReference>